<proteinExistence type="predicted"/>
<feature type="region of interest" description="Disordered" evidence="1">
    <location>
        <begin position="29"/>
        <end position="78"/>
    </location>
</feature>
<protein>
    <submittedName>
        <fullName evidence="3">Uncharacterized protein LOC111129471 isoform X1</fullName>
    </submittedName>
</protein>
<feature type="compositionally biased region" description="Basic and acidic residues" evidence="1">
    <location>
        <begin position="29"/>
        <end position="66"/>
    </location>
</feature>
<evidence type="ECO:0000313" key="2">
    <source>
        <dbReference type="Proteomes" id="UP000694844"/>
    </source>
</evidence>
<sequence>MTSLTRMTSQKATDVDAKMNEMQRLLQELRKEQDDLKKKVEDMESSSNEKKHFDKETTKSKTENMHFNKKSGKIPPHGRLIKSIDELEEKSKKFVHVAVETSPGIFDEYIFMGSRDKENKERYKCFRMQTPEKDARKLEDKDFEQAIIDERAFTIEAPDYPKTEKEKEDVQNRFWDKIKIFAEEYILNPARAMSWLITGLYDVLKDIWDVLFDLHHCLKDPFLRNVLRAAGCAFAAKKVSLFMQAAATSVVVEARRAIPYVGPLCPTKEIPVDCFTKTICKSAGKQMGGKCTTKHVLASKGCTNVAKKAGTEALKNSAMKNLCVTGIIEGGIAIYTISELRKMKDKGIITEEEYARQTAKTVSGALGATAGSVGAGMVGQMVCPIPVVGYVLGSVVGGVCGNMIGSELSG</sequence>
<name>A0A8B8DUK3_CRAVI</name>
<organism evidence="2 3">
    <name type="scientific">Crassostrea virginica</name>
    <name type="common">Eastern oyster</name>
    <dbReference type="NCBI Taxonomy" id="6565"/>
    <lineage>
        <taxon>Eukaryota</taxon>
        <taxon>Metazoa</taxon>
        <taxon>Spiralia</taxon>
        <taxon>Lophotrochozoa</taxon>
        <taxon>Mollusca</taxon>
        <taxon>Bivalvia</taxon>
        <taxon>Autobranchia</taxon>
        <taxon>Pteriomorphia</taxon>
        <taxon>Ostreida</taxon>
        <taxon>Ostreoidea</taxon>
        <taxon>Ostreidae</taxon>
        <taxon>Crassostrea</taxon>
    </lineage>
</organism>
<evidence type="ECO:0000313" key="3">
    <source>
        <dbReference type="RefSeq" id="XP_022331570.1"/>
    </source>
</evidence>
<evidence type="ECO:0000256" key="1">
    <source>
        <dbReference type="SAM" id="MobiDB-lite"/>
    </source>
</evidence>
<reference evidence="3" key="1">
    <citation type="submission" date="2025-08" db="UniProtKB">
        <authorList>
            <consortium name="RefSeq"/>
        </authorList>
    </citation>
    <scope>IDENTIFICATION</scope>
    <source>
        <tissue evidence="3">Whole sample</tissue>
    </source>
</reference>
<dbReference type="KEGG" id="cvn:111129471"/>
<dbReference type="AlphaFoldDB" id="A0A8B8DUK3"/>
<accession>A0A8B8DUK3</accession>
<dbReference type="RefSeq" id="XP_022331570.1">
    <property type="nucleotide sequence ID" value="XM_022475862.1"/>
</dbReference>
<keyword evidence="2" id="KW-1185">Reference proteome</keyword>
<dbReference type="Proteomes" id="UP000694844">
    <property type="component" value="Chromosome 4"/>
</dbReference>
<gene>
    <name evidence="3" type="primary">LOC111129471</name>
</gene>
<dbReference type="GeneID" id="111129471"/>